<comment type="similarity">
    <text evidence="1">Belongs to the zinc-containing alcohol dehydrogenase family.</text>
</comment>
<dbReference type="AlphaFoldDB" id="A0AAN6Y9F6"/>
<dbReference type="SMART" id="SM00829">
    <property type="entry name" value="PKS_ER"/>
    <property type="match status" value="1"/>
</dbReference>
<dbReference type="InterPro" id="IPR013154">
    <property type="entry name" value="ADH-like_N"/>
</dbReference>
<keyword evidence="2" id="KW-0560">Oxidoreductase</keyword>
<dbReference type="Pfam" id="PF08240">
    <property type="entry name" value="ADH_N"/>
    <property type="match status" value="1"/>
</dbReference>
<keyword evidence="5" id="KW-1185">Reference proteome</keyword>
<proteinExistence type="inferred from homology"/>
<evidence type="ECO:0000313" key="5">
    <source>
        <dbReference type="Proteomes" id="UP001301769"/>
    </source>
</evidence>
<feature type="domain" description="Enoyl reductase (ER)" evidence="3">
    <location>
        <begin position="12"/>
        <end position="339"/>
    </location>
</feature>
<dbReference type="PANTHER" id="PTHR45348:SF7">
    <property type="entry name" value="ZINC BINDING OXIDOREDUCTASE, PUTATIVE-RELATED"/>
    <property type="match status" value="1"/>
</dbReference>
<evidence type="ECO:0000256" key="1">
    <source>
        <dbReference type="ARBA" id="ARBA00008072"/>
    </source>
</evidence>
<gene>
    <name evidence="4" type="ORF">QBC37DRAFT_345771</name>
</gene>
<dbReference type="Proteomes" id="UP001301769">
    <property type="component" value="Unassembled WGS sequence"/>
</dbReference>
<accession>A0AAN6Y9F6</accession>
<dbReference type="GO" id="GO:0016651">
    <property type="term" value="F:oxidoreductase activity, acting on NAD(P)H"/>
    <property type="evidence" value="ECO:0007669"/>
    <property type="project" value="InterPro"/>
</dbReference>
<dbReference type="Gene3D" id="3.40.50.720">
    <property type="entry name" value="NAD(P)-binding Rossmann-like Domain"/>
    <property type="match status" value="1"/>
</dbReference>
<evidence type="ECO:0000259" key="3">
    <source>
        <dbReference type="SMART" id="SM00829"/>
    </source>
</evidence>
<dbReference type="Gene3D" id="3.90.180.10">
    <property type="entry name" value="Medium-chain alcohol dehydrogenases, catalytic domain"/>
    <property type="match status" value="1"/>
</dbReference>
<sequence>MMKGLILNAEAKTASVQAIPIPKLDNGKRQLLIRIEAIALNPVDSLYVRNPIGETGRTVGSDFAGVVVAISPSQKHLQIGDRIAGLVQGSNSANSRPGAFAEYLLLQDDDVDLVWKVPSWMTLEDAAGVSLCGLTAAQGAFYRLGIPAPFSWAGKSSSVATASAKGEDGTTTVLIYGASTSLGLYAAQLVNLGFGGKRNLRLIGLASKSKFEMLKKEPYHYTHLLDYHSPDWPSQVREMVGEQGVDYALDCISEGDTVRNILSTLGKEPHNKVAIFRSKQSRAWDSDGIDTSKAIYGAVWEGLGHDIVYGNGMNIRATEESRNFTVGFYNWLSSGRGKLEPNPIRLMPGGLERIVPDGFALLGGGRMEDRDGVRERTEEWMRPVSAEKLVYKISD</sequence>
<evidence type="ECO:0000313" key="4">
    <source>
        <dbReference type="EMBL" id="KAK4212537.1"/>
    </source>
</evidence>
<dbReference type="InterPro" id="IPR036291">
    <property type="entry name" value="NAD(P)-bd_dom_sf"/>
</dbReference>
<reference evidence="4" key="1">
    <citation type="journal article" date="2023" name="Mol. Phylogenet. Evol.">
        <title>Genome-scale phylogeny and comparative genomics of the fungal order Sordariales.</title>
        <authorList>
            <person name="Hensen N."/>
            <person name="Bonometti L."/>
            <person name="Westerberg I."/>
            <person name="Brannstrom I.O."/>
            <person name="Guillou S."/>
            <person name="Cros-Aarteil S."/>
            <person name="Calhoun S."/>
            <person name="Haridas S."/>
            <person name="Kuo A."/>
            <person name="Mondo S."/>
            <person name="Pangilinan J."/>
            <person name="Riley R."/>
            <person name="LaButti K."/>
            <person name="Andreopoulos B."/>
            <person name="Lipzen A."/>
            <person name="Chen C."/>
            <person name="Yan M."/>
            <person name="Daum C."/>
            <person name="Ng V."/>
            <person name="Clum A."/>
            <person name="Steindorff A."/>
            <person name="Ohm R.A."/>
            <person name="Martin F."/>
            <person name="Silar P."/>
            <person name="Natvig D.O."/>
            <person name="Lalanne C."/>
            <person name="Gautier V."/>
            <person name="Ament-Velasquez S.L."/>
            <person name="Kruys A."/>
            <person name="Hutchinson M.I."/>
            <person name="Powell A.J."/>
            <person name="Barry K."/>
            <person name="Miller A.N."/>
            <person name="Grigoriev I.V."/>
            <person name="Debuchy R."/>
            <person name="Gladieux P."/>
            <person name="Hiltunen Thoren M."/>
            <person name="Johannesson H."/>
        </authorList>
    </citation>
    <scope>NUCLEOTIDE SEQUENCE</scope>
    <source>
        <strain evidence="4">PSN293</strain>
    </source>
</reference>
<dbReference type="CDD" id="cd08249">
    <property type="entry name" value="enoyl_reductase_like"/>
    <property type="match status" value="1"/>
</dbReference>
<dbReference type="SUPFAM" id="SSF51735">
    <property type="entry name" value="NAD(P)-binding Rossmann-fold domains"/>
    <property type="match status" value="1"/>
</dbReference>
<dbReference type="EMBL" id="MU858125">
    <property type="protein sequence ID" value="KAK4212537.1"/>
    <property type="molecule type" value="Genomic_DNA"/>
</dbReference>
<comment type="caution">
    <text evidence="4">The sequence shown here is derived from an EMBL/GenBank/DDBJ whole genome shotgun (WGS) entry which is preliminary data.</text>
</comment>
<evidence type="ECO:0000256" key="2">
    <source>
        <dbReference type="ARBA" id="ARBA00023002"/>
    </source>
</evidence>
<dbReference type="SUPFAM" id="SSF50129">
    <property type="entry name" value="GroES-like"/>
    <property type="match status" value="1"/>
</dbReference>
<reference evidence="4" key="2">
    <citation type="submission" date="2023-05" db="EMBL/GenBank/DDBJ databases">
        <authorList>
            <consortium name="Lawrence Berkeley National Laboratory"/>
            <person name="Steindorff A."/>
            <person name="Hensen N."/>
            <person name="Bonometti L."/>
            <person name="Westerberg I."/>
            <person name="Brannstrom I.O."/>
            <person name="Guillou S."/>
            <person name="Cros-Aarteil S."/>
            <person name="Calhoun S."/>
            <person name="Haridas S."/>
            <person name="Kuo A."/>
            <person name="Mondo S."/>
            <person name="Pangilinan J."/>
            <person name="Riley R."/>
            <person name="Labutti K."/>
            <person name="Andreopoulos B."/>
            <person name="Lipzen A."/>
            <person name="Chen C."/>
            <person name="Yanf M."/>
            <person name="Daum C."/>
            <person name="Ng V."/>
            <person name="Clum A."/>
            <person name="Ohm R."/>
            <person name="Martin F."/>
            <person name="Silar P."/>
            <person name="Natvig D."/>
            <person name="Lalanne C."/>
            <person name="Gautier V."/>
            <person name="Ament-Velasquez S.L."/>
            <person name="Kruys A."/>
            <person name="Hutchinson M.I."/>
            <person name="Powell A.J."/>
            <person name="Barry K."/>
            <person name="Miller A.N."/>
            <person name="Grigoriev I.V."/>
            <person name="Debuchy R."/>
            <person name="Gladieux P."/>
            <person name="Thoren M.H."/>
            <person name="Johannesson H."/>
        </authorList>
    </citation>
    <scope>NUCLEOTIDE SEQUENCE</scope>
    <source>
        <strain evidence="4">PSN293</strain>
    </source>
</reference>
<dbReference type="PANTHER" id="PTHR45348">
    <property type="entry name" value="HYPOTHETICAL OXIDOREDUCTASE (EUROFUNG)"/>
    <property type="match status" value="1"/>
</dbReference>
<dbReference type="InterPro" id="IPR047122">
    <property type="entry name" value="Trans-enoyl_RdTase-like"/>
</dbReference>
<organism evidence="4 5">
    <name type="scientific">Rhypophila decipiens</name>
    <dbReference type="NCBI Taxonomy" id="261697"/>
    <lineage>
        <taxon>Eukaryota</taxon>
        <taxon>Fungi</taxon>
        <taxon>Dikarya</taxon>
        <taxon>Ascomycota</taxon>
        <taxon>Pezizomycotina</taxon>
        <taxon>Sordariomycetes</taxon>
        <taxon>Sordariomycetidae</taxon>
        <taxon>Sordariales</taxon>
        <taxon>Naviculisporaceae</taxon>
        <taxon>Rhypophila</taxon>
    </lineage>
</organism>
<dbReference type="InterPro" id="IPR011032">
    <property type="entry name" value="GroES-like_sf"/>
</dbReference>
<protein>
    <submittedName>
        <fullName evidence="4">Chaperonin 10-like protein</fullName>
    </submittedName>
</protein>
<dbReference type="InterPro" id="IPR020843">
    <property type="entry name" value="ER"/>
</dbReference>
<name>A0AAN6Y9F6_9PEZI</name>